<keyword evidence="1" id="KW-0472">Membrane</keyword>
<protein>
    <submittedName>
        <fullName evidence="2">MptD family putative ECF transporter S component</fullName>
    </submittedName>
</protein>
<name>A0A6M0H8J9_9CLOT</name>
<dbReference type="Proteomes" id="UP000481872">
    <property type="component" value="Unassembled WGS sequence"/>
</dbReference>
<proteinExistence type="predicted"/>
<keyword evidence="1" id="KW-0812">Transmembrane</keyword>
<evidence type="ECO:0000256" key="1">
    <source>
        <dbReference type="SAM" id="Phobius"/>
    </source>
</evidence>
<feature type="transmembrane region" description="Helical" evidence="1">
    <location>
        <begin position="118"/>
        <end position="139"/>
    </location>
</feature>
<gene>
    <name evidence="2" type="ORF">G3M99_17690</name>
</gene>
<evidence type="ECO:0000313" key="3">
    <source>
        <dbReference type="Proteomes" id="UP000481872"/>
    </source>
</evidence>
<feature type="transmembrane region" description="Helical" evidence="1">
    <location>
        <begin position="67"/>
        <end position="83"/>
    </location>
</feature>
<feature type="transmembrane region" description="Helical" evidence="1">
    <location>
        <begin position="43"/>
        <end position="60"/>
    </location>
</feature>
<keyword evidence="1" id="KW-1133">Transmembrane helix</keyword>
<dbReference type="AlphaFoldDB" id="A0A6M0H8J9"/>
<feature type="transmembrane region" description="Helical" evidence="1">
    <location>
        <begin position="159"/>
        <end position="186"/>
    </location>
</feature>
<keyword evidence="3" id="KW-1185">Reference proteome</keyword>
<comment type="caution">
    <text evidence="2">The sequence shown here is derived from an EMBL/GenBank/DDBJ whole genome shotgun (WGS) entry which is preliminary data.</text>
</comment>
<feature type="transmembrane region" description="Helical" evidence="1">
    <location>
        <begin position="14"/>
        <end position="37"/>
    </location>
</feature>
<sequence length="200" mass="21956">MSNLKTNKLQTKDLVTIGIFTAIYFVITILVMILVAIAPVIWLLYPGILAVVCGVIYMLLTAKIEKTGPVFIMSTITGIIYLVTGECTWVILATYVVTGLIAEVIRSSFGYKSFKGNLFAYCVFSLGMIGSPLPLWLFHDSFIQSIIEMGMDPSYVEKISTMVSGWSFIGMIIVTIICAIIGGFIGKSMLKKHFQKAGIV</sequence>
<organism evidence="2 3">
    <name type="scientific">Clostridium senegalense</name>
    <dbReference type="NCBI Taxonomy" id="1465809"/>
    <lineage>
        <taxon>Bacteria</taxon>
        <taxon>Bacillati</taxon>
        <taxon>Bacillota</taxon>
        <taxon>Clostridia</taxon>
        <taxon>Eubacteriales</taxon>
        <taxon>Clostridiaceae</taxon>
        <taxon>Clostridium</taxon>
    </lineage>
</organism>
<accession>A0A6M0H8J9</accession>
<dbReference type="NCBIfam" id="TIGR02185">
    <property type="entry name" value="Trep_Strep"/>
    <property type="match status" value="1"/>
</dbReference>
<dbReference type="EMBL" id="JAAGPU010000059">
    <property type="protein sequence ID" value="NEU06634.1"/>
    <property type="molecule type" value="Genomic_DNA"/>
</dbReference>
<evidence type="ECO:0000313" key="2">
    <source>
        <dbReference type="EMBL" id="NEU06634.1"/>
    </source>
</evidence>
<dbReference type="Pfam" id="PF09605">
    <property type="entry name" value="Trep_Strep"/>
    <property type="match status" value="1"/>
</dbReference>
<reference evidence="2 3" key="1">
    <citation type="submission" date="2020-02" db="EMBL/GenBank/DDBJ databases">
        <title>Genome assembly of a novel Clostridium senegalense strain.</title>
        <authorList>
            <person name="Gupta T.B."/>
            <person name="Jauregui R."/>
            <person name="Maclean P."/>
            <person name="Nawarathana A."/>
            <person name="Brightwell G."/>
        </authorList>
    </citation>
    <scope>NUCLEOTIDE SEQUENCE [LARGE SCALE GENOMIC DNA]</scope>
    <source>
        <strain evidence="2 3">AGRFS4</strain>
    </source>
</reference>
<dbReference type="InterPro" id="IPR011733">
    <property type="entry name" value="CHP02185_IM"/>
</dbReference>
<dbReference type="RefSeq" id="WP_061995096.1">
    <property type="nucleotide sequence ID" value="NZ_JAAGPU010000059.1"/>
</dbReference>